<dbReference type="OrthoDB" id="3495561at2"/>
<dbReference type="PANTHER" id="PTHR43649:SF12">
    <property type="entry name" value="DIACETYLCHITOBIOSE BINDING PROTEIN DASA"/>
    <property type="match status" value="1"/>
</dbReference>
<dbReference type="EMBL" id="JXYS01000073">
    <property type="protein sequence ID" value="KJF16825.1"/>
    <property type="molecule type" value="Genomic_DNA"/>
</dbReference>
<organism evidence="1 2">
    <name type="scientific">Acidithrix ferrooxidans</name>
    <dbReference type="NCBI Taxonomy" id="1280514"/>
    <lineage>
        <taxon>Bacteria</taxon>
        <taxon>Bacillati</taxon>
        <taxon>Actinomycetota</taxon>
        <taxon>Acidimicrobiia</taxon>
        <taxon>Acidimicrobiales</taxon>
        <taxon>Acidimicrobiaceae</taxon>
        <taxon>Acidithrix</taxon>
    </lineage>
</organism>
<dbReference type="Proteomes" id="UP000032360">
    <property type="component" value="Unassembled WGS sequence"/>
</dbReference>
<dbReference type="InterPro" id="IPR006059">
    <property type="entry name" value="SBP"/>
</dbReference>
<proteinExistence type="predicted"/>
<keyword evidence="2" id="KW-1185">Reference proteome</keyword>
<dbReference type="AlphaFoldDB" id="A0A0D8HFV5"/>
<dbReference type="InterPro" id="IPR050490">
    <property type="entry name" value="Bact_solute-bd_prot1"/>
</dbReference>
<dbReference type="InterPro" id="IPR006311">
    <property type="entry name" value="TAT_signal"/>
</dbReference>
<gene>
    <name evidence="1" type="ORF">AXFE_23260</name>
</gene>
<evidence type="ECO:0000313" key="1">
    <source>
        <dbReference type="EMBL" id="KJF16825.1"/>
    </source>
</evidence>
<name>A0A0D8HFV5_9ACTN</name>
<dbReference type="STRING" id="1280514.AXFE_23260"/>
<dbReference type="Gene3D" id="3.40.190.10">
    <property type="entry name" value="Periplasmic binding protein-like II"/>
    <property type="match status" value="2"/>
</dbReference>
<dbReference type="Pfam" id="PF01547">
    <property type="entry name" value="SBP_bac_1"/>
    <property type="match status" value="1"/>
</dbReference>
<protein>
    <submittedName>
        <fullName evidence="1">Putative ABC transporter-binding protein</fullName>
    </submittedName>
</protein>
<reference evidence="1 2" key="1">
    <citation type="submission" date="2015-01" db="EMBL/GenBank/DDBJ databases">
        <title>Draft genome of the acidophilic iron oxidizer Acidithrix ferrooxidans strain Py-F3.</title>
        <authorList>
            <person name="Poehlein A."/>
            <person name="Eisen S."/>
            <person name="Schloemann M."/>
            <person name="Johnson B.D."/>
            <person name="Daniel R."/>
            <person name="Muehling M."/>
        </authorList>
    </citation>
    <scope>NUCLEOTIDE SEQUENCE [LARGE SCALE GENOMIC DNA]</scope>
    <source>
        <strain evidence="1 2">Py-F3</strain>
    </source>
</reference>
<comment type="caution">
    <text evidence="1">The sequence shown here is derived from an EMBL/GenBank/DDBJ whole genome shotgun (WGS) entry which is preliminary data.</text>
</comment>
<accession>A0A0D8HFV5</accession>
<dbReference type="CDD" id="cd14750">
    <property type="entry name" value="PBP2_TMBP"/>
    <property type="match status" value="1"/>
</dbReference>
<evidence type="ECO:0000313" key="2">
    <source>
        <dbReference type="Proteomes" id="UP000032360"/>
    </source>
</evidence>
<sequence length="458" mass="48030">MGSETEGNEIISDGGIGRRKFLGFGVAAVGGAVLAACGSGTSSSTTTAAAAAGTTTSGAPARQTGPIVIAGPQDNSGTTTILINQWNNANPETPVTFQTIPPVTNDVYNQYVTALAGGASTPDILTMDVTYPGTFAAAGWVAPLDQYASAAFQSAFIPTALNIGKYKGKLYAIPQSIDVGQLYYRTDLLTKYNETVPTTYAELVRISQKIQTAERATNPNFWGYVWEGAQIEAIVDEFCEYTWGYGGEISSGSKVTLNTPAGNKSLQFLYDTVYTTKISPPGTSTMKPNDALVLMQNGNALFMRNWTYAYTLANSPTQSKVPGKVNNAPLPGLTNGSGHGCTGGWMYSINAKSARPEAAWRVIQYLTSQAQQIQLTSGAGLLSARKDVQTDTQLVLKSPNLKNLPTILASAKARPSIQNYPAVSATLQAPLNSVMANQSSVSAGLAAMQAAVASAVVA</sequence>
<dbReference type="PROSITE" id="PS51318">
    <property type="entry name" value="TAT"/>
    <property type="match status" value="1"/>
</dbReference>
<dbReference type="PANTHER" id="PTHR43649">
    <property type="entry name" value="ARABINOSE-BINDING PROTEIN-RELATED"/>
    <property type="match status" value="1"/>
</dbReference>
<dbReference type="RefSeq" id="WP_052605940.1">
    <property type="nucleotide sequence ID" value="NZ_JXYS01000073.1"/>
</dbReference>
<dbReference type="SUPFAM" id="SSF53850">
    <property type="entry name" value="Periplasmic binding protein-like II"/>
    <property type="match status" value="1"/>
</dbReference>